<dbReference type="InterPro" id="IPR013785">
    <property type="entry name" value="Aldolase_TIM"/>
</dbReference>
<dbReference type="AlphaFoldDB" id="A0A4U9CY83"/>
<organism evidence="1 2">
    <name type="scientific">Raoultella terrigena</name>
    <name type="common">Klebsiella terrigena</name>
    <dbReference type="NCBI Taxonomy" id="577"/>
    <lineage>
        <taxon>Bacteria</taxon>
        <taxon>Pseudomonadati</taxon>
        <taxon>Pseudomonadota</taxon>
        <taxon>Gammaproteobacteria</taxon>
        <taxon>Enterobacterales</taxon>
        <taxon>Enterobacteriaceae</taxon>
        <taxon>Klebsiella/Raoultella group</taxon>
        <taxon>Raoultella</taxon>
    </lineage>
</organism>
<accession>A0A4U9CY83</accession>
<dbReference type="InterPro" id="IPR000771">
    <property type="entry name" value="FBA_II"/>
</dbReference>
<evidence type="ECO:0000313" key="2">
    <source>
        <dbReference type="Proteomes" id="UP000339249"/>
    </source>
</evidence>
<dbReference type="EMBL" id="CABDVU010000001">
    <property type="protein sequence ID" value="VTN08175.1"/>
    <property type="molecule type" value="Genomic_DNA"/>
</dbReference>
<dbReference type="EC" id="4.1.2.13" evidence="1"/>
<dbReference type="Pfam" id="PF01116">
    <property type="entry name" value="F_bP_aldolase"/>
    <property type="match status" value="1"/>
</dbReference>
<sequence length="52" mass="5568">MRAIRTGYTSVMIDASAVPLEDNIEITRRVVEVAHTVNVSVEAELGTIVSPG</sequence>
<dbReference type="SUPFAM" id="SSF51569">
    <property type="entry name" value="Aldolase"/>
    <property type="match status" value="1"/>
</dbReference>
<protein>
    <submittedName>
        <fullName evidence="1">Probable fructose-bisphosphate aldolase</fullName>
        <ecNumber evidence="1">4.1.2.13</ecNumber>
    </submittedName>
</protein>
<dbReference type="Proteomes" id="UP000339249">
    <property type="component" value="Unassembled WGS sequence"/>
</dbReference>
<dbReference type="GO" id="GO:0008270">
    <property type="term" value="F:zinc ion binding"/>
    <property type="evidence" value="ECO:0007669"/>
    <property type="project" value="InterPro"/>
</dbReference>
<proteinExistence type="predicted"/>
<evidence type="ECO:0000313" key="1">
    <source>
        <dbReference type="EMBL" id="VTN08175.1"/>
    </source>
</evidence>
<dbReference type="GO" id="GO:0004332">
    <property type="term" value="F:fructose-bisphosphate aldolase activity"/>
    <property type="evidence" value="ECO:0007669"/>
    <property type="project" value="UniProtKB-EC"/>
</dbReference>
<name>A0A4U9CY83_RAOTE</name>
<keyword evidence="1" id="KW-0456">Lyase</keyword>
<gene>
    <name evidence="1" type="primary">fbaA_1</name>
    <name evidence="1" type="ORF">NCTC9185_00048</name>
</gene>
<reference evidence="1 2" key="1">
    <citation type="submission" date="2019-04" db="EMBL/GenBank/DDBJ databases">
        <authorList>
            <consortium name="Pathogen Informatics"/>
        </authorList>
    </citation>
    <scope>NUCLEOTIDE SEQUENCE [LARGE SCALE GENOMIC DNA]</scope>
    <source>
        <strain evidence="1 2">NCTC9185</strain>
    </source>
</reference>
<dbReference type="Gene3D" id="3.20.20.70">
    <property type="entry name" value="Aldolase class I"/>
    <property type="match status" value="1"/>
</dbReference>
<dbReference type="GO" id="GO:0005975">
    <property type="term" value="P:carbohydrate metabolic process"/>
    <property type="evidence" value="ECO:0007669"/>
    <property type="project" value="InterPro"/>
</dbReference>